<evidence type="ECO:0000256" key="2">
    <source>
        <dbReference type="ARBA" id="ARBA00008149"/>
    </source>
</evidence>
<keyword evidence="8" id="KW-1133">Transmembrane helix</keyword>
<comment type="similarity">
    <text evidence="2">Belongs to the EccB family.</text>
</comment>
<dbReference type="EMBL" id="CP080333">
    <property type="protein sequence ID" value="QYL15887.1"/>
    <property type="molecule type" value="Genomic_DNA"/>
</dbReference>
<evidence type="ECO:0000256" key="3">
    <source>
        <dbReference type="ARBA" id="ARBA00022475"/>
    </source>
</evidence>
<dbReference type="Proteomes" id="UP000825367">
    <property type="component" value="Chromosome"/>
</dbReference>
<keyword evidence="6" id="KW-0378">Hydrolase</keyword>
<keyword evidence="4" id="KW-0812">Transmembrane</keyword>
<sequence length="448" mass="46423">MAGGPSLRAQRSARRFTLRRMEYAILGQAMPQRRDPLRWQKFSLAVGCGVAGAALILDAVLGSAGYRIPADAAVVMSRQTGALFVRVDDRLRPVVNLTSARLILGSPATPHLVDEAALRDTKRGPMLGIPGAPPAPGQMMAPRDLRWAVCDDADGTTTVAVGDDSVPPDLDPRTAVVVTAAGGDGSAYLLYDGKRAMLDPGDPATARVLRIEEVAVRTVSTTVLNAIPEVPAIGAPRIEGSGQPSGISGAPIGAVMRVTRTASVEYYVALRGGLQRIGRLAAELIRFNDPTARPEIADVAAELITHSPLVDTLPVGTYPDQPPTLLDSSDNLCATWSTGRSGVTVGPRLPDGAGMVTLAGADGDGPAVDRVRIPAGASLDVVDVSTMGRYLITGAGVRFPVDVSSVTALGLSDRPGEAPWSIIGALPAGPQLARDAALVGRDVLTATP</sequence>
<evidence type="ECO:0000256" key="7">
    <source>
        <dbReference type="ARBA" id="ARBA00022840"/>
    </source>
</evidence>
<dbReference type="InterPro" id="IPR044857">
    <property type="entry name" value="T7SS_EccB_R1"/>
</dbReference>
<dbReference type="PANTHER" id="PTHR40765">
    <property type="entry name" value="ESX-2 SECRETION SYSTEM ATPASE ECCB2"/>
    <property type="match status" value="1"/>
</dbReference>
<dbReference type="Gene3D" id="3.30.2390.20">
    <property type="entry name" value="Type VII secretion system EccB, repeat 1 domain"/>
    <property type="match status" value="1"/>
</dbReference>
<name>A0ABX8VDM4_9MYCO</name>
<keyword evidence="11" id="KW-1185">Reference proteome</keyword>
<evidence type="ECO:0000256" key="1">
    <source>
        <dbReference type="ARBA" id="ARBA00004162"/>
    </source>
</evidence>
<keyword evidence="5" id="KW-0547">Nucleotide-binding</keyword>
<dbReference type="Gene3D" id="2.40.50.910">
    <property type="entry name" value="Type VII secretion system EccB, repeat 3 domain"/>
    <property type="match status" value="1"/>
</dbReference>
<evidence type="ECO:0000313" key="10">
    <source>
        <dbReference type="EMBL" id="QYL15887.1"/>
    </source>
</evidence>
<dbReference type="RefSeq" id="WP_071949507.1">
    <property type="nucleotide sequence ID" value="NZ_BAAAVX010000040.1"/>
</dbReference>
<dbReference type="InterPro" id="IPR042485">
    <property type="entry name" value="T7SS_EccB_R3"/>
</dbReference>
<keyword evidence="3" id="KW-1003">Cell membrane</keyword>
<accession>A0ABX8VDM4</accession>
<reference evidence="10 11" key="1">
    <citation type="submission" date="2021-07" db="EMBL/GenBank/DDBJ databases">
        <title>Whole genome sequencing of non-tuberculosis mycobacteria type-strains.</title>
        <authorList>
            <person name="Igarashi Y."/>
            <person name="Osugi A."/>
            <person name="Mitarai S."/>
        </authorList>
    </citation>
    <scope>NUCLEOTIDE SEQUENCE [LARGE SCALE GENOMIC DNA]</scope>
    <source>
        <strain evidence="10 11">JCM 16370</strain>
    </source>
</reference>
<keyword evidence="9" id="KW-0472">Membrane</keyword>
<evidence type="ECO:0000256" key="4">
    <source>
        <dbReference type="ARBA" id="ARBA00022692"/>
    </source>
</evidence>
<comment type="subcellular location">
    <subcellularLocation>
        <location evidence="1">Cell membrane</location>
        <topology evidence="1">Single-pass membrane protein</topology>
    </subcellularLocation>
</comment>
<evidence type="ECO:0000313" key="11">
    <source>
        <dbReference type="Proteomes" id="UP000825367"/>
    </source>
</evidence>
<keyword evidence="7" id="KW-0067">ATP-binding</keyword>
<proteinExistence type="inferred from homology"/>
<protein>
    <submittedName>
        <fullName evidence="10">Type VII secretion protein EccB</fullName>
    </submittedName>
</protein>
<dbReference type="NCBIfam" id="TIGR03919">
    <property type="entry name" value="T7SS_EccB"/>
    <property type="match status" value="1"/>
</dbReference>
<organism evidence="10 11">
    <name type="scientific">Mycolicibacterium pallens</name>
    <dbReference type="NCBI Taxonomy" id="370524"/>
    <lineage>
        <taxon>Bacteria</taxon>
        <taxon>Bacillati</taxon>
        <taxon>Actinomycetota</taxon>
        <taxon>Actinomycetes</taxon>
        <taxon>Mycobacteriales</taxon>
        <taxon>Mycobacteriaceae</taxon>
        <taxon>Mycolicibacterium</taxon>
    </lineage>
</organism>
<evidence type="ECO:0000256" key="6">
    <source>
        <dbReference type="ARBA" id="ARBA00022801"/>
    </source>
</evidence>
<dbReference type="Pfam" id="PF05108">
    <property type="entry name" value="T7SS_ESX1_EccB"/>
    <property type="match status" value="1"/>
</dbReference>
<dbReference type="PANTHER" id="PTHR40765:SF2">
    <property type="entry name" value="ESX-2 SECRETION SYSTEM ATPASE ECCB2"/>
    <property type="match status" value="1"/>
</dbReference>
<gene>
    <name evidence="10" type="primary">eccB</name>
    <name evidence="10" type="ORF">K0O64_22930</name>
</gene>
<evidence type="ECO:0000256" key="9">
    <source>
        <dbReference type="ARBA" id="ARBA00023136"/>
    </source>
</evidence>
<evidence type="ECO:0000256" key="5">
    <source>
        <dbReference type="ARBA" id="ARBA00022741"/>
    </source>
</evidence>
<evidence type="ECO:0000256" key="8">
    <source>
        <dbReference type="ARBA" id="ARBA00022989"/>
    </source>
</evidence>
<dbReference type="InterPro" id="IPR007795">
    <property type="entry name" value="T7SS_EccB"/>
</dbReference>